<comment type="caution">
    <text evidence="1">The sequence shown here is derived from an EMBL/GenBank/DDBJ whole genome shotgun (WGS) entry which is preliminary data.</text>
</comment>
<name>A0A256FWA0_9HYPH</name>
<protein>
    <submittedName>
        <fullName evidence="1">Uncharacterized protein</fullName>
    </submittedName>
</protein>
<dbReference type="EMBL" id="NNRJ01000019">
    <property type="protein sequence ID" value="OYR19129.1"/>
    <property type="molecule type" value="Genomic_DNA"/>
</dbReference>
<gene>
    <name evidence="1" type="ORF">CEV31_2473</name>
</gene>
<evidence type="ECO:0000313" key="1">
    <source>
        <dbReference type="EMBL" id="OYR19129.1"/>
    </source>
</evidence>
<organism evidence="1 2">
    <name type="scientific">Brucella thiophenivorans</name>
    <dbReference type="NCBI Taxonomy" id="571255"/>
    <lineage>
        <taxon>Bacteria</taxon>
        <taxon>Pseudomonadati</taxon>
        <taxon>Pseudomonadota</taxon>
        <taxon>Alphaproteobacteria</taxon>
        <taxon>Hyphomicrobiales</taxon>
        <taxon>Brucellaceae</taxon>
        <taxon>Brucella/Ochrobactrum group</taxon>
        <taxon>Brucella</taxon>
    </lineage>
</organism>
<dbReference type="Proteomes" id="UP000215590">
    <property type="component" value="Unassembled WGS sequence"/>
</dbReference>
<proteinExistence type="predicted"/>
<accession>A0A256FWA0</accession>
<sequence length="39" mass="4221">MCCQAINAFCESDIPCNMRQNLAQDVKLESDAGNVIGFA</sequence>
<reference evidence="1 2" key="1">
    <citation type="submission" date="2017-07" db="EMBL/GenBank/DDBJ databases">
        <title>Phylogenetic study on the rhizospheric bacterium Ochrobactrum sp. A44.</title>
        <authorList>
            <person name="Krzyzanowska D.M."/>
            <person name="Ossowicki A."/>
            <person name="Rajewska M."/>
            <person name="Maciag T."/>
            <person name="Kaczynski Z."/>
            <person name="Czerwicka M."/>
            <person name="Jafra S."/>
        </authorList>
    </citation>
    <scope>NUCLEOTIDE SEQUENCE [LARGE SCALE GENOMIC DNA]</scope>
    <source>
        <strain evidence="1 2">DSM 7216</strain>
    </source>
</reference>
<dbReference type="AlphaFoldDB" id="A0A256FWA0"/>
<evidence type="ECO:0000313" key="2">
    <source>
        <dbReference type="Proteomes" id="UP000215590"/>
    </source>
</evidence>
<keyword evidence="2" id="KW-1185">Reference proteome</keyword>